<dbReference type="EMBL" id="KQ982182">
    <property type="protein sequence ID" value="KYQ59140.1"/>
    <property type="molecule type" value="Genomic_DNA"/>
</dbReference>
<dbReference type="Proteomes" id="UP000075809">
    <property type="component" value="Unassembled WGS sequence"/>
</dbReference>
<dbReference type="Gene3D" id="2.60.120.260">
    <property type="entry name" value="Galactose-binding domain-like"/>
    <property type="match status" value="1"/>
</dbReference>
<feature type="non-terminal residue" evidence="1">
    <location>
        <position position="1"/>
    </location>
</feature>
<dbReference type="SUPFAM" id="SSF49785">
    <property type="entry name" value="Galactose-binding domain-like"/>
    <property type="match status" value="1"/>
</dbReference>
<accession>A0A151XFT0</accession>
<protein>
    <submittedName>
        <fullName evidence="1">Uncharacterized protein</fullName>
    </submittedName>
</protein>
<proteinExistence type="predicted"/>
<dbReference type="AlphaFoldDB" id="A0A151XFT0"/>
<dbReference type="InterPro" id="IPR008979">
    <property type="entry name" value="Galactose-bd-like_sf"/>
</dbReference>
<evidence type="ECO:0000313" key="2">
    <source>
        <dbReference type="Proteomes" id="UP000075809"/>
    </source>
</evidence>
<keyword evidence="2" id="KW-1185">Reference proteome</keyword>
<evidence type="ECO:0000313" key="1">
    <source>
        <dbReference type="EMBL" id="KYQ59140.1"/>
    </source>
</evidence>
<reference evidence="1 2" key="1">
    <citation type="submission" date="2015-09" db="EMBL/GenBank/DDBJ databases">
        <title>Trachymyrmex zeteki WGS genome.</title>
        <authorList>
            <person name="Nygaard S."/>
            <person name="Hu H."/>
            <person name="Boomsma J."/>
            <person name="Zhang G."/>
        </authorList>
    </citation>
    <scope>NUCLEOTIDE SEQUENCE [LARGE SCALE GENOMIC DNA]</scope>
    <source>
        <strain evidence="1">Tzet28-1</strain>
        <tissue evidence="1">Whole body</tissue>
    </source>
</reference>
<organism evidence="1 2">
    <name type="scientific">Mycetomoellerius zeteki</name>
    <dbReference type="NCBI Taxonomy" id="64791"/>
    <lineage>
        <taxon>Eukaryota</taxon>
        <taxon>Metazoa</taxon>
        <taxon>Ecdysozoa</taxon>
        <taxon>Arthropoda</taxon>
        <taxon>Hexapoda</taxon>
        <taxon>Insecta</taxon>
        <taxon>Pterygota</taxon>
        <taxon>Neoptera</taxon>
        <taxon>Endopterygota</taxon>
        <taxon>Hymenoptera</taxon>
        <taxon>Apocrita</taxon>
        <taxon>Aculeata</taxon>
        <taxon>Formicoidea</taxon>
        <taxon>Formicidae</taxon>
        <taxon>Myrmicinae</taxon>
        <taxon>Mycetomoellerius</taxon>
    </lineage>
</organism>
<sequence length="150" mass="16744">VYPAEYEVACLWRPAFPGISLENLHISAIVLLALDEILENEIFRHARIKSLISNFVQRHRELFSGQCTTALGMESGEIPDEDISASSMYDPSLGPKHARVVAAERGRDSARKRVHAQRDTFFVFMYVMPMAIRIALELARKGGVRGGSSI</sequence>
<gene>
    <name evidence="1" type="ORF">ALC60_01725</name>
</gene>
<name>A0A151XFT0_9HYME</name>